<organism evidence="2 3">
    <name type="scientific">Phytophthora nicotianae (strain INRA-310)</name>
    <name type="common">Phytophthora parasitica</name>
    <dbReference type="NCBI Taxonomy" id="761204"/>
    <lineage>
        <taxon>Eukaryota</taxon>
        <taxon>Sar</taxon>
        <taxon>Stramenopiles</taxon>
        <taxon>Oomycota</taxon>
        <taxon>Peronosporomycetes</taxon>
        <taxon>Peronosporales</taxon>
        <taxon>Peronosporaceae</taxon>
        <taxon>Phytophthora</taxon>
    </lineage>
</organism>
<protein>
    <submittedName>
        <fullName evidence="2">Uncharacterized protein</fullName>
    </submittedName>
</protein>
<dbReference type="VEuPathDB" id="FungiDB:PPTG_22805"/>
<accession>W2QDC9</accession>
<evidence type="ECO:0000256" key="1">
    <source>
        <dbReference type="SAM" id="Phobius"/>
    </source>
</evidence>
<dbReference type="Proteomes" id="UP000018817">
    <property type="component" value="Unassembled WGS sequence"/>
</dbReference>
<gene>
    <name evidence="2" type="ORF">PPTG_22805</name>
</gene>
<evidence type="ECO:0000313" key="2">
    <source>
        <dbReference type="EMBL" id="ETN10265.1"/>
    </source>
</evidence>
<dbReference type="GeneID" id="20191404"/>
<feature type="transmembrane region" description="Helical" evidence="1">
    <location>
        <begin position="83"/>
        <end position="102"/>
    </location>
</feature>
<sequence length="120" mass="13832">MGMNAVEAQGSRHRRPVVTQVSSIALVMLHISGERDARLMTWLNSVNQYASSYWSCIIQLAADTMNELSVASYVCNAKNCRRLFSAFLQFFILSFCSYLYFWDFEAPVYVMKHGEQYSDF</sequence>
<dbReference type="EMBL" id="KI669583">
    <property type="protein sequence ID" value="ETN10265.1"/>
    <property type="molecule type" value="Genomic_DNA"/>
</dbReference>
<keyword evidence="1" id="KW-0812">Transmembrane</keyword>
<reference evidence="3" key="1">
    <citation type="submission" date="2011-12" db="EMBL/GenBank/DDBJ databases">
        <authorList>
            <consortium name="The Broad Institute Genome Sequencing Platform"/>
            <person name="Russ C."/>
            <person name="Tyler B."/>
            <person name="Panabieres F."/>
            <person name="Shan W."/>
            <person name="Tripathy S."/>
            <person name="Grunwald N."/>
            <person name="Machado M."/>
            <person name="Young S.K."/>
            <person name="Zeng Q."/>
            <person name="Gargeya S."/>
            <person name="Fitzgerald M."/>
            <person name="Haas B."/>
            <person name="Abouelleil A."/>
            <person name="Alvarado L."/>
            <person name="Arachchi H.M."/>
            <person name="Berlin A."/>
            <person name="Chapman S.B."/>
            <person name="Gearin G."/>
            <person name="Goldberg J."/>
            <person name="Griggs A."/>
            <person name="Gujja S."/>
            <person name="Hansen M."/>
            <person name="Heiman D."/>
            <person name="Howarth C."/>
            <person name="Larimer J."/>
            <person name="Lui A."/>
            <person name="MacDonald P.J.P."/>
            <person name="McCowen C."/>
            <person name="Montmayeur A."/>
            <person name="Murphy C."/>
            <person name="Neiman D."/>
            <person name="Pearson M."/>
            <person name="Priest M."/>
            <person name="Roberts A."/>
            <person name="Saif S."/>
            <person name="Shea T."/>
            <person name="Sisk P."/>
            <person name="Stolte C."/>
            <person name="Sykes S."/>
            <person name="Wortman J."/>
            <person name="Nusbaum C."/>
            <person name="Birren B."/>
        </authorList>
    </citation>
    <scope>NUCLEOTIDE SEQUENCE [LARGE SCALE GENOMIC DNA]</scope>
    <source>
        <strain evidence="3">INRA-310</strain>
    </source>
</reference>
<keyword evidence="1" id="KW-1133">Transmembrane helix</keyword>
<dbReference type="AlphaFoldDB" id="W2QDC9"/>
<keyword evidence="1" id="KW-0472">Membrane</keyword>
<evidence type="ECO:0000313" key="3">
    <source>
        <dbReference type="Proteomes" id="UP000018817"/>
    </source>
</evidence>
<dbReference type="RefSeq" id="XP_008904702.1">
    <property type="nucleotide sequence ID" value="XM_008906454.1"/>
</dbReference>
<reference evidence="2 3" key="2">
    <citation type="submission" date="2013-11" db="EMBL/GenBank/DDBJ databases">
        <title>The Genome Sequence of Phytophthora parasitica INRA-310.</title>
        <authorList>
            <consortium name="The Broad Institute Genomics Platform"/>
            <person name="Russ C."/>
            <person name="Tyler B."/>
            <person name="Panabieres F."/>
            <person name="Shan W."/>
            <person name="Tripathy S."/>
            <person name="Grunwald N."/>
            <person name="Machado M."/>
            <person name="Johnson C.S."/>
            <person name="Arredondo F."/>
            <person name="Hong C."/>
            <person name="Coffey M."/>
            <person name="Young S.K."/>
            <person name="Zeng Q."/>
            <person name="Gargeya S."/>
            <person name="Fitzgerald M."/>
            <person name="Abouelleil A."/>
            <person name="Alvarado L."/>
            <person name="Chapman S.B."/>
            <person name="Gainer-Dewar J."/>
            <person name="Goldberg J."/>
            <person name="Griggs A."/>
            <person name="Gujja S."/>
            <person name="Hansen M."/>
            <person name="Howarth C."/>
            <person name="Imamovic A."/>
            <person name="Ireland A."/>
            <person name="Larimer J."/>
            <person name="McCowan C."/>
            <person name="Murphy C."/>
            <person name="Pearson M."/>
            <person name="Poon T.W."/>
            <person name="Priest M."/>
            <person name="Roberts A."/>
            <person name="Saif S."/>
            <person name="Shea T."/>
            <person name="Sykes S."/>
            <person name="Wortman J."/>
            <person name="Nusbaum C."/>
            <person name="Birren B."/>
        </authorList>
    </citation>
    <scope>NUCLEOTIDE SEQUENCE [LARGE SCALE GENOMIC DNA]</scope>
    <source>
        <strain evidence="2 3">INRA-310</strain>
    </source>
</reference>
<proteinExistence type="predicted"/>
<name>W2QDC9_PHYN3</name>